<organism evidence="2 3">
    <name type="scientific">Stenomitos frigidus AS-A4</name>
    <dbReference type="NCBI Taxonomy" id="2933935"/>
    <lineage>
        <taxon>Bacteria</taxon>
        <taxon>Bacillati</taxon>
        <taxon>Cyanobacteriota</taxon>
        <taxon>Cyanophyceae</taxon>
        <taxon>Leptolyngbyales</taxon>
        <taxon>Leptolyngbyaceae</taxon>
        <taxon>Stenomitos</taxon>
    </lineage>
</organism>
<feature type="domain" description="NodB homology" evidence="1">
    <location>
        <begin position="30"/>
        <end position="213"/>
    </location>
</feature>
<dbReference type="PANTHER" id="PTHR10587:SF137">
    <property type="entry name" value="4-DEOXY-4-FORMAMIDO-L-ARABINOSE-PHOSPHOUNDECAPRENOL DEFORMYLASE ARND-RELATED"/>
    <property type="match status" value="1"/>
</dbReference>
<dbReference type="InterPro" id="IPR002509">
    <property type="entry name" value="NODB_dom"/>
</dbReference>
<evidence type="ECO:0000259" key="1">
    <source>
        <dbReference type="PROSITE" id="PS51677"/>
    </source>
</evidence>
<sequence>MEFAPAYPLLYRALKPLFPGCLWSGATTDRTIALTFDDGPHPHYTPQLLAVLEHYSVTASFFWLGQCVQRSPITARTVYEQGHWLGLHGYDHQAFSSLSATALKQTLARTQAEISQACQVSPAAIRDVRPPNGFFTPRTLALLQQWQYRSVMWSVVPEDWVRPGVTTVVQRILEQVEPGSIIVLHDGYHGGADVAATVEQLIPVLMAQNYRFVTIDELWQGHYP</sequence>
<comment type="caution">
    <text evidence="2">The sequence shown here is derived from an EMBL/GenBank/DDBJ whole genome shotgun (WGS) entry which is preliminary data.</text>
</comment>
<proteinExistence type="predicted"/>
<dbReference type="CDD" id="cd10917">
    <property type="entry name" value="CE4_NodB_like_6s_7s"/>
    <property type="match status" value="1"/>
</dbReference>
<gene>
    <name evidence="2" type="ORF">NDI38_11680</name>
</gene>
<dbReference type="PROSITE" id="PS51677">
    <property type="entry name" value="NODB"/>
    <property type="match status" value="1"/>
</dbReference>
<evidence type="ECO:0000313" key="3">
    <source>
        <dbReference type="Proteomes" id="UP001476950"/>
    </source>
</evidence>
<keyword evidence="3" id="KW-1185">Reference proteome</keyword>
<name>A0ABV0KJA2_9CYAN</name>
<dbReference type="Pfam" id="PF01522">
    <property type="entry name" value="Polysacc_deac_1"/>
    <property type="match status" value="1"/>
</dbReference>
<dbReference type="InterPro" id="IPR050248">
    <property type="entry name" value="Polysacc_deacetylase_ArnD"/>
</dbReference>
<evidence type="ECO:0000313" key="2">
    <source>
        <dbReference type="EMBL" id="MEP1059098.1"/>
    </source>
</evidence>
<dbReference type="EMBL" id="JAMPLM010000008">
    <property type="protein sequence ID" value="MEP1059098.1"/>
    <property type="molecule type" value="Genomic_DNA"/>
</dbReference>
<reference evidence="2 3" key="1">
    <citation type="submission" date="2022-04" db="EMBL/GenBank/DDBJ databases">
        <title>Positive selection, recombination, and allopatry shape intraspecific diversity of widespread and dominant cyanobacteria.</title>
        <authorList>
            <person name="Wei J."/>
            <person name="Shu W."/>
            <person name="Hu C."/>
        </authorList>
    </citation>
    <scope>NUCLEOTIDE SEQUENCE [LARGE SCALE GENOMIC DNA]</scope>
    <source>
        <strain evidence="2 3">AS-A4</strain>
    </source>
</reference>
<dbReference type="InterPro" id="IPR011330">
    <property type="entry name" value="Glyco_hydro/deAcase_b/a-brl"/>
</dbReference>
<protein>
    <submittedName>
        <fullName evidence="2">Polysaccharide deacetylase family protein</fullName>
    </submittedName>
</protein>
<accession>A0ABV0KJA2</accession>
<dbReference type="Gene3D" id="3.20.20.370">
    <property type="entry name" value="Glycoside hydrolase/deacetylase"/>
    <property type="match status" value="1"/>
</dbReference>
<dbReference type="RefSeq" id="WP_190450142.1">
    <property type="nucleotide sequence ID" value="NZ_JAMPLM010000008.1"/>
</dbReference>
<dbReference type="Proteomes" id="UP001476950">
    <property type="component" value="Unassembled WGS sequence"/>
</dbReference>
<dbReference type="SUPFAM" id="SSF88713">
    <property type="entry name" value="Glycoside hydrolase/deacetylase"/>
    <property type="match status" value="1"/>
</dbReference>
<dbReference type="PANTHER" id="PTHR10587">
    <property type="entry name" value="GLYCOSYL TRANSFERASE-RELATED"/>
    <property type="match status" value="1"/>
</dbReference>